<dbReference type="GO" id="GO:0031177">
    <property type="term" value="F:phosphopantetheine binding"/>
    <property type="evidence" value="ECO:0007669"/>
    <property type="project" value="TreeGrafter"/>
</dbReference>
<feature type="non-terminal residue" evidence="4">
    <location>
        <position position="1"/>
    </location>
</feature>
<keyword evidence="1" id="KW-0596">Phosphopantetheine</keyword>
<organism evidence="4 5">
    <name type="scientific">Pseudoalteromonas rubra</name>
    <dbReference type="NCBI Taxonomy" id="43658"/>
    <lineage>
        <taxon>Bacteria</taxon>
        <taxon>Pseudomonadati</taxon>
        <taxon>Pseudomonadota</taxon>
        <taxon>Gammaproteobacteria</taxon>
        <taxon>Alteromonadales</taxon>
        <taxon>Pseudoalteromonadaceae</taxon>
        <taxon>Pseudoalteromonas</taxon>
    </lineage>
</organism>
<keyword evidence="2" id="KW-0597">Phosphoprotein</keyword>
<dbReference type="PANTHER" id="PTHR45527:SF1">
    <property type="entry name" value="FATTY ACID SYNTHASE"/>
    <property type="match status" value="1"/>
</dbReference>
<dbReference type="Pfam" id="PF00550">
    <property type="entry name" value="PP-binding"/>
    <property type="match status" value="1"/>
</dbReference>
<dbReference type="Gene3D" id="1.10.1200.10">
    <property type="entry name" value="ACP-like"/>
    <property type="match status" value="1"/>
</dbReference>
<dbReference type="RefSeq" id="WP_130246571.1">
    <property type="nucleotide sequence ID" value="NZ_PPUZ01000187.1"/>
</dbReference>
<dbReference type="PANTHER" id="PTHR45527">
    <property type="entry name" value="NONRIBOSOMAL PEPTIDE SYNTHETASE"/>
    <property type="match status" value="1"/>
</dbReference>
<dbReference type="EMBL" id="PPUZ01000187">
    <property type="protein sequence ID" value="RZM68957.1"/>
    <property type="molecule type" value="Genomic_DNA"/>
</dbReference>
<dbReference type="SUPFAM" id="SSF47336">
    <property type="entry name" value="ACP-like"/>
    <property type="match status" value="1"/>
</dbReference>
<reference evidence="4 5" key="1">
    <citation type="submission" date="2018-01" db="EMBL/GenBank/DDBJ databases">
        <title>Co-occurrence of chitin degradation, pigmentation and bioactivity in marine Pseudoalteromonas.</title>
        <authorList>
            <person name="Paulsen S."/>
            <person name="Gram L."/>
            <person name="Machado H."/>
        </authorList>
    </citation>
    <scope>NUCLEOTIDE SEQUENCE [LARGE SCALE GENOMIC DNA]</scope>
    <source>
        <strain evidence="4 5">S1946</strain>
    </source>
</reference>
<proteinExistence type="predicted"/>
<dbReference type="InterPro" id="IPR036736">
    <property type="entry name" value="ACP-like_sf"/>
</dbReference>
<dbReference type="GO" id="GO:0043041">
    <property type="term" value="P:amino acid activation for nonribosomal peptide biosynthetic process"/>
    <property type="evidence" value="ECO:0007669"/>
    <property type="project" value="TreeGrafter"/>
</dbReference>
<accession>A0A4Q7DY50</accession>
<gene>
    <name evidence="4" type="ORF">C3B51_23600</name>
</gene>
<dbReference type="Proteomes" id="UP000292345">
    <property type="component" value="Unassembled WGS sequence"/>
</dbReference>
<protein>
    <recommendedName>
        <fullName evidence="3">Carrier domain-containing protein</fullName>
    </recommendedName>
</protein>
<sequence>TSALQGRYVAPQGEREQLIVTLCGELLAQPVEQLSVTANFFTLGGHSLLLMQLASRLRQQGFEVDAQALFAAQTLQEMAQGLTLAMATEHDASGSLIPADCTLITPDMG</sequence>
<dbReference type="PROSITE" id="PS00012">
    <property type="entry name" value="PHOSPHOPANTETHEINE"/>
    <property type="match status" value="1"/>
</dbReference>
<dbReference type="AlphaFoldDB" id="A0A4Q7DY50"/>
<evidence type="ECO:0000256" key="2">
    <source>
        <dbReference type="ARBA" id="ARBA00022553"/>
    </source>
</evidence>
<dbReference type="PROSITE" id="PS50075">
    <property type="entry name" value="CARRIER"/>
    <property type="match status" value="1"/>
</dbReference>
<name>A0A4Q7DY50_9GAMM</name>
<dbReference type="InterPro" id="IPR006162">
    <property type="entry name" value="Ppantetheine_attach_site"/>
</dbReference>
<evidence type="ECO:0000256" key="1">
    <source>
        <dbReference type="ARBA" id="ARBA00022450"/>
    </source>
</evidence>
<evidence type="ECO:0000313" key="4">
    <source>
        <dbReference type="EMBL" id="RZM68957.1"/>
    </source>
</evidence>
<dbReference type="GO" id="GO:0044550">
    <property type="term" value="P:secondary metabolite biosynthetic process"/>
    <property type="evidence" value="ECO:0007669"/>
    <property type="project" value="TreeGrafter"/>
</dbReference>
<dbReference type="InterPro" id="IPR009081">
    <property type="entry name" value="PP-bd_ACP"/>
</dbReference>
<feature type="domain" description="Carrier" evidence="3">
    <location>
        <begin position="10"/>
        <end position="86"/>
    </location>
</feature>
<feature type="non-terminal residue" evidence="4">
    <location>
        <position position="109"/>
    </location>
</feature>
<comment type="caution">
    <text evidence="4">The sequence shown here is derived from an EMBL/GenBank/DDBJ whole genome shotgun (WGS) entry which is preliminary data.</text>
</comment>
<evidence type="ECO:0000313" key="5">
    <source>
        <dbReference type="Proteomes" id="UP000292345"/>
    </source>
</evidence>
<dbReference type="GO" id="GO:0005737">
    <property type="term" value="C:cytoplasm"/>
    <property type="evidence" value="ECO:0007669"/>
    <property type="project" value="TreeGrafter"/>
</dbReference>
<evidence type="ECO:0000259" key="3">
    <source>
        <dbReference type="PROSITE" id="PS50075"/>
    </source>
</evidence>